<dbReference type="PANTHER" id="PTHR15503">
    <property type="entry name" value="LDOC1 RELATED"/>
    <property type="match status" value="1"/>
</dbReference>
<dbReference type="InterPro" id="IPR032567">
    <property type="entry name" value="RTL1-rel"/>
</dbReference>
<dbReference type="EMBL" id="ASHM01142057">
    <property type="protein sequence ID" value="PNX61483.1"/>
    <property type="molecule type" value="Genomic_DNA"/>
</dbReference>
<reference evidence="1 2" key="1">
    <citation type="journal article" date="2014" name="Am. J. Bot.">
        <title>Genome assembly and annotation for red clover (Trifolium pratense; Fabaceae).</title>
        <authorList>
            <person name="Istvanek J."/>
            <person name="Jaros M."/>
            <person name="Krenek A."/>
            <person name="Repkova J."/>
        </authorList>
    </citation>
    <scope>NUCLEOTIDE SEQUENCE [LARGE SCALE GENOMIC DNA]</scope>
    <source>
        <strain evidence="2">cv. Tatra</strain>
        <tissue evidence="1">Young leaves</tissue>
    </source>
</reference>
<organism evidence="1 2">
    <name type="scientific">Trifolium pratense</name>
    <name type="common">Red clover</name>
    <dbReference type="NCBI Taxonomy" id="57577"/>
    <lineage>
        <taxon>Eukaryota</taxon>
        <taxon>Viridiplantae</taxon>
        <taxon>Streptophyta</taxon>
        <taxon>Embryophyta</taxon>
        <taxon>Tracheophyta</taxon>
        <taxon>Spermatophyta</taxon>
        <taxon>Magnoliopsida</taxon>
        <taxon>eudicotyledons</taxon>
        <taxon>Gunneridae</taxon>
        <taxon>Pentapetalae</taxon>
        <taxon>rosids</taxon>
        <taxon>fabids</taxon>
        <taxon>Fabales</taxon>
        <taxon>Fabaceae</taxon>
        <taxon>Papilionoideae</taxon>
        <taxon>50 kb inversion clade</taxon>
        <taxon>NPAAA clade</taxon>
        <taxon>Hologalegina</taxon>
        <taxon>IRL clade</taxon>
        <taxon>Trifolieae</taxon>
        <taxon>Trifolium</taxon>
    </lineage>
</organism>
<evidence type="ECO:0000313" key="1">
    <source>
        <dbReference type="EMBL" id="PNX61483.1"/>
    </source>
</evidence>
<dbReference type="SUPFAM" id="SSF56672">
    <property type="entry name" value="DNA/RNA polymerases"/>
    <property type="match status" value="1"/>
</dbReference>
<name>A0A2K3K5B6_TRIPR</name>
<reference evidence="1 2" key="2">
    <citation type="journal article" date="2017" name="Front. Plant Sci.">
        <title>Gene Classification and Mining of Molecular Markers Useful in Red Clover (Trifolium pratense) Breeding.</title>
        <authorList>
            <person name="Istvanek J."/>
            <person name="Dluhosova J."/>
            <person name="Dluhos P."/>
            <person name="Patkova L."/>
            <person name="Nedelnik J."/>
            <person name="Repkova J."/>
        </authorList>
    </citation>
    <scope>NUCLEOTIDE SEQUENCE [LARGE SCALE GENOMIC DNA]</scope>
    <source>
        <strain evidence="2">cv. Tatra</strain>
        <tissue evidence="1">Young leaves</tissue>
    </source>
</reference>
<feature type="non-terminal residue" evidence="1">
    <location>
        <position position="147"/>
    </location>
</feature>
<accession>A0A2K3K5B6</accession>
<dbReference type="PANTHER" id="PTHR15503:SF45">
    <property type="entry name" value="RNA-DIRECTED DNA POLYMERASE HOMOLOG"/>
    <property type="match status" value="1"/>
</dbReference>
<dbReference type="Gene3D" id="3.10.10.10">
    <property type="entry name" value="HIV Type 1 Reverse Transcriptase, subunit A, domain 1"/>
    <property type="match status" value="1"/>
</dbReference>
<dbReference type="STRING" id="57577.A0A2K3K5B6"/>
<gene>
    <name evidence="1" type="ORF">L195_g060689</name>
</gene>
<comment type="caution">
    <text evidence="1">The sequence shown here is derived from an EMBL/GenBank/DDBJ whole genome shotgun (WGS) entry which is preliminary data.</text>
</comment>
<dbReference type="InterPro" id="IPR043502">
    <property type="entry name" value="DNA/RNA_pol_sf"/>
</dbReference>
<dbReference type="AlphaFoldDB" id="A0A2K3K5B6"/>
<evidence type="ECO:0000313" key="2">
    <source>
        <dbReference type="Proteomes" id="UP000236291"/>
    </source>
</evidence>
<dbReference type="Proteomes" id="UP000236291">
    <property type="component" value="Unassembled WGS sequence"/>
</dbReference>
<sequence length="147" mass="16785">MCCREVARSVKAQDDVFAMFASLRVEEKVGVDTLPVVREFVDVFPDDILDLPPEREVEFSIDIVPGTSPISMAPYRMSAAELEKLKEQLEELLEKRFVRPSVSPWGAPVLLVKKKDGSMRLCIDYRQLNKATIKNKYPLPRIDDLMD</sequence>
<protein>
    <submittedName>
        <fullName evidence="1">Retrotransposon-related protein</fullName>
    </submittedName>
</protein>
<proteinExistence type="predicted"/>